<keyword evidence="2" id="KW-1133">Transmembrane helix</keyword>
<feature type="domain" description="Multidrug resistance protein MdtA-like barrel-sandwich hybrid" evidence="3">
    <location>
        <begin position="67"/>
        <end position="252"/>
    </location>
</feature>
<evidence type="ECO:0000256" key="1">
    <source>
        <dbReference type="ARBA" id="ARBA00004196"/>
    </source>
</evidence>
<comment type="caution">
    <text evidence="5">The sequence shown here is derived from an EMBL/GenBank/DDBJ whole genome shotgun (WGS) entry which is preliminary data.</text>
</comment>
<dbReference type="InterPro" id="IPR058625">
    <property type="entry name" value="MdtA-like_BSH"/>
</dbReference>
<keyword evidence="2" id="KW-0472">Membrane</keyword>
<keyword evidence="2" id="KW-0812">Transmembrane</keyword>
<comment type="subcellular location">
    <subcellularLocation>
        <location evidence="1">Cell envelope</location>
    </subcellularLocation>
</comment>
<dbReference type="InterPro" id="IPR058634">
    <property type="entry name" value="AaeA-lik-b-barrel"/>
</dbReference>
<feature type="transmembrane region" description="Helical" evidence="2">
    <location>
        <begin position="31"/>
        <end position="51"/>
    </location>
</feature>
<dbReference type="Pfam" id="PF25917">
    <property type="entry name" value="BSH_RND"/>
    <property type="match status" value="1"/>
</dbReference>
<sequence>MAEADPPLKMLDQLQHIAAPDGRRSRRILRLALFLGLPLVVLIGGLALWFAGADTISTDNAYVKQDVVSVSAEVGGLITSVEVHENQLVQPGQVLFRINPEPYRIALAKADAALAAAQVRVSQLRTDLQTSGVNIDGSQADVRLAEAELSRQQELAAHGFTTKARLQAAETALANARWHARTAEVQSEKARAALANGSQLPGQNPQIALATAERDKAALDLARTVVRAPVGGRVSQAARLQVGQMMVSALPALSIVSGDRSWVEANFKENQLERLQPGQPATVRFDAFSHMALKGHVQSIGVGTGSVFSVLPAQNATGNWVKVTQRIPVRIVLDQPPPRNLLAGLSAEVSVNLGHRR</sequence>
<evidence type="ECO:0000313" key="6">
    <source>
        <dbReference type="Proteomes" id="UP000520156"/>
    </source>
</evidence>
<dbReference type="Gene3D" id="2.40.50.100">
    <property type="match status" value="1"/>
</dbReference>
<dbReference type="SUPFAM" id="SSF111369">
    <property type="entry name" value="HlyD-like secretion proteins"/>
    <property type="match status" value="1"/>
</dbReference>
<evidence type="ECO:0000259" key="3">
    <source>
        <dbReference type="Pfam" id="PF25917"/>
    </source>
</evidence>
<reference evidence="5 6" key="1">
    <citation type="submission" date="2020-08" db="EMBL/GenBank/DDBJ databases">
        <title>The genome sequence of Novosphingobium flavum 4Y4.</title>
        <authorList>
            <person name="Liu Y."/>
        </authorList>
    </citation>
    <scope>NUCLEOTIDE SEQUENCE [LARGE SCALE GENOMIC DNA]</scope>
    <source>
        <strain evidence="5 6">4Y4</strain>
    </source>
</reference>
<dbReference type="PANTHER" id="PTHR30386">
    <property type="entry name" value="MEMBRANE FUSION SUBUNIT OF EMRAB-TOLC MULTIDRUG EFFLUX PUMP"/>
    <property type="match status" value="1"/>
</dbReference>
<dbReference type="RefSeq" id="WP_185681852.1">
    <property type="nucleotide sequence ID" value="NZ_JACLAU010000001.1"/>
</dbReference>
<accession>A0A7X1F506</accession>
<dbReference type="Gene3D" id="2.40.30.170">
    <property type="match status" value="1"/>
</dbReference>
<dbReference type="InterPro" id="IPR050739">
    <property type="entry name" value="MFP"/>
</dbReference>
<proteinExistence type="predicted"/>
<dbReference type="GO" id="GO:0030313">
    <property type="term" value="C:cell envelope"/>
    <property type="evidence" value="ECO:0007669"/>
    <property type="project" value="UniProtKB-SubCell"/>
</dbReference>
<name>A0A7X1F506_9SPHN</name>
<protein>
    <submittedName>
        <fullName evidence="5">HlyD family secretion protein</fullName>
    </submittedName>
</protein>
<dbReference type="PANTHER" id="PTHR30386:SF19">
    <property type="entry name" value="MULTIDRUG EXPORT PROTEIN EMRA-RELATED"/>
    <property type="match status" value="1"/>
</dbReference>
<dbReference type="GO" id="GO:0055085">
    <property type="term" value="P:transmembrane transport"/>
    <property type="evidence" value="ECO:0007669"/>
    <property type="project" value="InterPro"/>
</dbReference>
<dbReference type="Pfam" id="PF25963">
    <property type="entry name" value="Beta-barrel_AAEA"/>
    <property type="match status" value="1"/>
</dbReference>
<keyword evidence="6" id="KW-1185">Reference proteome</keyword>
<evidence type="ECO:0000313" key="5">
    <source>
        <dbReference type="EMBL" id="MBC2650458.1"/>
    </source>
</evidence>
<dbReference type="Proteomes" id="UP000520156">
    <property type="component" value="Unassembled WGS sequence"/>
</dbReference>
<dbReference type="AlphaFoldDB" id="A0A7X1F506"/>
<gene>
    <name evidence="5" type="ORF">H7F49_01910</name>
</gene>
<feature type="domain" description="p-hydroxybenzoic acid efflux pump subunit AaeA-like beta-barrel" evidence="4">
    <location>
        <begin position="263"/>
        <end position="351"/>
    </location>
</feature>
<evidence type="ECO:0000259" key="4">
    <source>
        <dbReference type="Pfam" id="PF25963"/>
    </source>
</evidence>
<evidence type="ECO:0000256" key="2">
    <source>
        <dbReference type="SAM" id="Phobius"/>
    </source>
</evidence>
<dbReference type="EMBL" id="JACLAU010000001">
    <property type="protein sequence ID" value="MBC2650458.1"/>
    <property type="molecule type" value="Genomic_DNA"/>
</dbReference>
<organism evidence="5 6">
    <name type="scientific">Novosphingobium aerophilum</name>
    <dbReference type="NCBI Taxonomy" id="2839843"/>
    <lineage>
        <taxon>Bacteria</taxon>
        <taxon>Pseudomonadati</taxon>
        <taxon>Pseudomonadota</taxon>
        <taxon>Alphaproteobacteria</taxon>
        <taxon>Sphingomonadales</taxon>
        <taxon>Sphingomonadaceae</taxon>
        <taxon>Novosphingobium</taxon>
    </lineage>
</organism>